<evidence type="ECO:0000313" key="2">
    <source>
        <dbReference type="EMBL" id="VDL74950.1"/>
    </source>
</evidence>
<reference evidence="2 3" key="2">
    <citation type="submission" date="2018-11" db="EMBL/GenBank/DDBJ databases">
        <authorList>
            <consortium name="Pathogen Informatics"/>
        </authorList>
    </citation>
    <scope>NUCLEOTIDE SEQUENCE [LARGE SCALE GENOMIC DNA]</scope>
</reference>
<accession>A0A0N4Y5R1</accession>
<sequence>MHSNYAHDILAVQGLNWNSPIYRCFRVLTLTQCRQNAPRQARRPGPQHQIQMQLRHRQAPTPRKCNEDRRGLAVHLNDFTWTR</sequence>
<dbReference type="AlphaFoldDB" id="A0A0N4Y5R1"/>
<dbReference type="EMBL" id="UYSL01020509">
    <property type="protein sequence ID" value="VDL74950.1"/>
    <property type="molecule type" value="Genomic_DNA"/>
</dbReference>
<protein>
    <submittedName>
        <fullName evidence="2 4">Uncharacterized protein</fullName>
    </submittedName>
</protein>
<evidence type="ECO:0000313" key="4">
    <source>
        <dbReference type="WBParaSite" id="NBR_0001136001-mRNA-1"/>
    </source>
</evidence>
<name>A0A0N4Y5R1_NIPBR</name>
<feature type="region of interest" description="Disordered" evidence="1">
    <location>
        <begin position="37"/>
        <end position="67"/>
    </location>
</feature>
<evidence type="ECO:0000313" key="3">
    <source>
        <dbReference type="Proteomes" id="UP000271162"/>
    </source>
</evidence>
<keyword evidence="3" id="KW-1185">Reference proteome</keyword>
<dbReference type="Proteomes" id="UP000271162">
    <property type="component" value="Unassembled WGS sequence"/>
</dbReference>
<evidence type="ECO:0000256" key="1">
    <source>
        <dbReference type="SAM" id="MobiDB-lite"/>
    </source>
</evidence>
<proteinExistence type="predicted"/>
<dbReference type="WBParaSite" id="NBR_0001136001-mRNA-1">
    <property type="protein sequence ID" value="NBR_0001136001-mRNA-1"/>
    <property type="gene ID" value="NBR_0001136001"/>
</dbReference>
<reference evidence="4" key="1">
    <citation type="submission" date="2017-02" db="UniProtKB">
        <authorList>
            <consortium name="WormBaseParasite"/>
        </authorList>
    </citation>
    <scope>IDENTIFICATION</scope>
</reference>
<gene>
    <name evidence="2" type="ORF">NBR_LOCUS11361</name>
</gene>
<organism evidence="4">
    <name type="scientific">Nippostrongylus brasiliensis</name>
    <name type="common">Rat hookworm</name>
    <dbReference type="NCBI Taxonomy" id="27835"/>
    <lineage>
        <taxon>Eukaryota</taxon>
        <taxon>Metazoa</taxon>
        <taxon>Ecdysozoa</taxon>
        <taxon>Nematoda</taxon>
        <taxon>Chromadorea</taxon>
        <taxon>Rhabditida</taxon>
        <taxon>Rhabditina</taxon>
        <taxon>Rhabditomorpha</taxon>
        <taxon>Strongyloidea</taxon>
        <taxon>Heligmosomidae</taxon>
        <taxon>Nippostrongylus</taxon>
    </lineage>
</organism>